<keyword evidence="5" id="KW-0479">Metal-binding</keyword>
<evidence type="ECO:0000313" key="8">
    <source>
        <dbReference type="EMBL" id="RKO90385.1"/>
    </source>
</evidence>
<evidence type="ECO:0000256" key="4">
    <source>
        <dbReference type="ARBA" id="ARBA00022679"/>
    </source>
</evidence>
<evidence type="ECO:0000256" key="5">
    <source>
        <dbReference type="ARBA" id="ARBA00022723"/>
    </source>
</evidence>
<dbReference type="PANTHER" id="PTHR12271:SF113">
    <property type="entry name" value="POLY(A) RNA POLYMERASE CID11"/>
    <property type="match status" value="1"/>
</dbReference>
<feature type="domain" description="PAP-associated" evidence="7">
    <location>
        <begin position="122"/>
        <end position="180"/>
    </location>
</feature>
<dbReference type="Pfam" id="PF03828">
    <property type="entry name" value="PAP_assoc"/>
    <property type="match status" value="1"/>
</dbReference>
<dbReference type="GO" id="GO:0046872">
    <property type="term" value="F:metal ion binding"/>
    <property type="evidence" value="ECO:0007669"/>
    <property type="project" value="UniProtKB-KW"/>
</dbReference>
<dbReference type="OrthoDB" id="2274644at2759"/>
<dbReference type="GO" id="GO:0031123">
    <property type="term" value="P:RNA 3'-end processing"/>
    <property type="evidence" value="ECO:0007669"/>
    <property type="project" value="TreeGrafter"/>
</dbReference>
<comment type="cofactor">
    <cofactor evidence="1">
        <name>Mn(2+)</name>
        <dbReference type="ChEBI" id="CHEBI:29035"/>
    </cofactor>
</comment>
<dbReference type="GO" id="GO:0016779">
    <property type="term" value="F:nucleotidyltransferase activity"/>
    <property type="evidence" value="ECO:0007669"/>
    <property type="project" value="TreeGrafter"/>
</dbReference>
<evidence type="ECO:0000256" key="2">
    <source>
        <dbReference type="ARBA" id="ARBA00001946"/>
    </source>
</evidence>
<evidence type="ECO:0000256" key="3">
    <source>
        <dbReference type="ARBA" id="ARBA00008593"/>
    </source>
</evidence>
<dbReference type="InterPro" id="IPR002058">
    <property type="entry name" value="PAP_assoc"/>
</dbReference>
<evidence type="ECO:0000256" key="1">
    <source>
        <dbReference type="ARBA" id="ARBA00001936"/>
    </source>
</evidence>
<dbReference type="SUPFAM" id="SSF81301">
    <property type="entry name" value="Nucleotidyltransferase"/>
    <property type="match status" value="1"/>
</dbReference>
<comment type="cofactor">
    <cofactor evidence="2">
        <name>Mg(2+)</name>
        <dbReference type="ChEBI" id="CHEBI:18420"/>
    </cofactor>
</comment>
<organism evidence="8 9">
    <name type="scientific">Blyttiomyces helicus</name>
    <dbReference type="NCBI Taxonomy" id="388810"/>
    <lineage>
        <taxon>Eukaryota</taxon>
        <taxon>Fungi</taxon>
        <taxon>Fungi incertae sedis</taxon>
        <taxon>Chytridiomycota</taxon>
        <taxon>Chytridiomycota incertae sedis</taxon>
        <taxon>Chytridiomycetes</taxon>
        <taxon>Chytridiomycetes incertae sedis</taxon>
        <taxon>Blyttiomyces</taxon>
    </lineage>
</organism>
<dbReference type="Proteomes" id="UP000269721">
    <property type="component" value="Unassembled WGS sequence"/>
</dbReference>
<dbReference type="Gene3D" id="1.10.1410.10">
    <property type="match status" value="1"/>
</dbReference>
<keyword evidence="9" id="KW-1185">Reference proteome</keyword>
<sequence>LSCDVNVNNTIALRNTRLIRTYVEIDPRVRPLMMTIKHWTKRRILNDAAKGGTLSSYCWVMMILNFLQMRSPPILPCLHGMYLSQLQSDPVNVTQIMIDGIDCSFYDDIEAVRGFGAPNRETLGGLLYAFFRRYSLEFDYDHSVVSVRHGRYLTKAEKGWDVDVERMCRLLCVEEPFNPQRNLANSADGVSVAGLRKEFERALTILASRGSVDDVCEQY</sequence>
<dbReference type="EMBL" id="KZ995583">
    <property type="protein sequence ID" value="RKO90385.1"/>
    <property type="molecule type" value="Genomic_DNA"/>
</dbReference>
<keyword evidence="4" id="KW-0808">Transferase</keyword>
<keyword evidence="6" id="KW-0460">Magnesium</keyword>
<comment type="similarity">
    <text evidence="3">Belongs to the DNA polymerase type-B-like family.</text>
</comment>
<accession>A0A4P9WEZ5</accession>
<dbReference type="AlphaFoldDB" id="A0A4P9WEZ5"/>
<gene>
    <name evidence="8" type="ORF">BDK51DRAFT_11699</name>
</gene>
<evidence type="ECO:0000256" key="6">
    <source>
        <dbReference type="ARBA" id="ARBA00022842"/>
    </source>
</evidence>
<feature type="non-terminal residue" evidence="8">
    <location>
        <position position="219"/>
    </location>
</feature>
<feature type="non-terminal residue" evidence="8">
    <location>
        <position position="1"/>
    </location>
</feature>
<proteinExistence type="inferred from homology"/>
<dbReference type="InterPro" id="IPR043519">
    <property type="entry name" value="NT_sf"/>
</dbReference>
<dbReference type="PANTHER" id="PTHR12271">
    <property type="entry name" value="POLY A POLYMERASE CID PAP -RELATED"/>
    <property type="match status" value="1"/>
</dbReference>
<dbReference type="SUPFAM" id="SSF81631">
    <property type="entry name" value="PAP/OAS1 substrate-binding domain"/>
    <property type="match status" value="1"/>
</dbReference>
<evidence type="ECO:0000313" key="9">
    <source>
        <dbReference type="Proteomes" id="UP000269721"/>
    </source>
</evidence>
<protein>
    <recommendedName>
        <fullName evidence="7">PAP-associated domain-containing protein</fullName>
    </recommendedName>
</protein>
<reference evidence="9" key="1">
    <citation type="journal article" date="2018" name="Nat. Microbiol.">
        <title>Leveraging single-cell genomics to expand the fungal tree of life.</title>
        <authorList>
            <person name="Ahrendt S.R."/>
            <person name="Quandt C.A."/>
            <person name="Ciobanu D."/>
            <person name="Clum A."/>
            <person name="Salamov A."/>
            <person name="Andreopoulos B."/>
            <person name="Cheng J.F."/>
            <person name="Woyke T."/>
            <person name="Pelin A."/>
            <person name="Henrissat B."/>
            <person name="Reynolds N.K."/>
            <person name="Benny G.L."/>
            <person name="Smith M.E."/>
            <person name="James T.Y."/>
            <person name="Grigoriev I.V."/>
        </authorList>
    </citation>
    <scope>NUCLEOTIDE SEQUENCE [LARGE SCALE GENOMIC DNA]</scope>
</reference>
<evidence type="ECO:0000259" key="7">
    <source>
        <dbReference type="Pfam" id="PF03828"/>
    </source>
</evidence>
<name>A0A4P9WEZ5_9FUNG</name>